<dbReference type="InterPro" id="IPR053844">
    <property type="entry name" value="AH_C"/>
</dbReference>
<evidence type="ECO:0000259" key="1">
    <source>
        <dbReference type="Pfam" id="PF21986"/>
    </source>
</evidence>
<dbReference type="AlphaFoldDB" id="A0A318FHH3"/>
<evidence type="ECO:0000313" key="2">
    <source>
        <dbReference type="EMBL" id="PXW39988.1"/>
    </source>
</evidence>
<gene>
    <name evidence="2" type="ORF">DET57_11841</name>
</gene>
<accession>A0A318FHH3</accession>
<comment type="caution">
    <text evidence="2">The sequence shown here is derived from an EMBL/GenBank/DDBJ whole genome shotgun (WGS) entry which is preliminary data.</text>
</comment>
<evidence type="ECO:0000313" key="3">
    <source>
        <dbReference type="Proteomes" id="UP000247485"/>
    </source>
</evidence>
<dbReference type="Proteomes" id="UP000247485">
    <property type="component" value="Unassembled WGS sequence"/>
</dbReference>
<sequence>MSDSKILLAVNGTLMRGLKLNPNMLAVNAEFVREDKTASCYRCWSINDDHPGMIRSADNGAKIGLEIWAVPPAGLGNILQKEPAGLCIGKVLLDDGSEVLGVLAESWLVEGQPEITDLGGWRAYTGHHMTE</sequence>
<reference evidence="2 3" key="1">
    <citation type="submission" date="2018-05" db="EMBL/GenBank/DDBJ databases">
        <title>Freshwater and sediment microbial communities from various areas in North America, analyzing microbe dynamics in response to fracking.</title>
        <authorList>
            <person name="Lamendella R."/>
        </authorList>
    </citation>
    <scope>NUCLEOTIDE SEQUENCE [LARGE SCALE GENOMIC DNA]</scope>
    <source>
        <strain evidence="2 3">67</strain>
    </source>
</reference>
<proteinExistence type="predicted"/>
<dbReference type="Gene3D" id="3.10.490.10">
    <property type="entry name" value="Gamma-glutamyl cyclotransferase-like"/>
    <property type="match status" value="1"/>
</dbReference>
<dbReference type="RefSeq" id="WP_110276228.1">
    <property type="nucleotide sequence ID" value="NZ_QJJG01000018.1"/>
</dbReference>
<feature type="domain" description="Allophanate hydrolase C-terminal" evidence="1">
    <location>
        <begin position="7"/>
        <end position="125"/>
    </location>
</feature>
<dbReference type="EMBL" id="QJJG01000018">
    <property type="protein sequence ID" value="PXW39988.1"/>
    <property type="molecule type" value="Genomic_DNA"/>
</dbReference>
<protein>
    <recommendedName>
        <fullName evidence="1">Allophanate hydrolase C-terminal domain-containing protein</fullName>
    </recommendedName>
</protein>
<name>A0A318FHH3_KLEOX</name>
<organism evidence="2 3">
    <name type="scientific">Klebsiella oxytoca</name>
    <dbReference type="NCBI Taxonomy" id="571"/>
    <lineage>
        <taxon>Bacteria</taxon>
        <taxon>Pseudomonadati</taxon>
        <taxon>Pseudomonadota</taxon>
        <taxon>Gammaproteobacteria</taxon>
        <taxon>Enterobacterales</taxon>
        <taxon>Enterobacteriaceae</taxon>
        <taxon>Klebsiella/Raoultella group</taxon>
        <taxon>Klebsiella</taxon>
    </lineage>
</organism>
<dbReference type="Pfam" id="PF21986">
    <property type="entry name" value="AH_C"/>
    <property type="match status" value="1"/>
</dbReference>